<organism evidence="2 3">
    <name type="scientific">Hamadaea flava</name>
    <dbReference type="NCBI Taxonomy" id="1742688"/>
    <lineage>
        <taxon>Bacteria</taxon>
        <taxon>Bacillati</taxon>
        <taxon>Actinomycetota</taxon>
        <taxon>Actinomycetes</taxon>
        <taxon>Micromonosporales</taxon>
        <taxon>Micromonosporaceae</taxon>
        <taxon>Hamadaea</taxon>
    </lineage>
</organism>
<feature type="region of interest" description="Disordered" evidence="1">
    <location>
        <begin position="1"/>
        <end position="22"/>
    </location>
</feature>
<dbReference type="EMBL" id="JBHSAY010000005">
    <property type="protein sequence ID" value="MFC4130906.1"/>
    <property type="molecule type" value="Genomic_DNA"/>
</dbReference>
<reference evidence="3" key="1">
    <citation type="journal article" date="2019" name="Int. J. Syst. Evol. Microbiol.">
        <title>The Global Catalogue of Microorganisms (GCM) 10K type strain sequencing project: providing services to taxonomists for standard genome sequencing and annotation.</title>
        <authorList>
            <consortium name="The Broad Institute Genomics Platform"/>
            <consortium name="The Broad Institute Genome Sequencing Center for Infectious Disease"/>
            <person name="Wu L."/>
            <person name="Ma J."/>
        </authorList>
    </citation>
    <scope>NUCLEOTIDE SEQUENCE [LARGE SCALE GENOMIC DNA]</scope>
    <source>
        <strain evidence="3">CGMCC 4.7289</strain>
    </source>
</reference>
<evidence type="ECO:0000256" key="1">
    <source>
        <dbReference type="SAM" id="MobiDB-lite"/>
    </source>
</evidence>
<proteinExistence type="predicted"/>
<sequence>MSSTDSVKPWTHHRARIARNVQGGNLEAAEQARRDLRAAKLEEQARAIVASWPELSPATKNTLRAIFAPPSTQDGGAATP</sequence>
<evidence type="ECO:0000313" key="2">
    <source>
        <dbReference type="EMBL" id="MFC4130906.1"/>
    </source>
</evidence>
<protein>
    <submittedName>
        <fullName evidence="2">Uncharacterized protein</fullName>
    </submittedName>
</protein>
<evidence type="ECO:0000313" key="3">
    <source>
        <dbReference type="Proteomes" id="UP001595816"/>
    </source>
</evidence>
<dbReference type="RefSeq" id="WP_253756973.1">
    <property type="nucleotide sequence ID" value="NZ_JAMZDZ010000001.1"/>
</dbReference>
<keyword evidence="3" id="KW-1185">Reference proteome</keyword>
<gene>
    <name evidence="2" type="ORF">ACFOZ4_09860</name>
</gene>
<accession>A0ABV8LIX2</accession>
<dbReference type="Proteomes" id="UP001595816">
    <property type="component" value="Unassembled WGS sequence"/>
</dbReference>
<comment type="caution">
    <text evidence="2">The sequence shown here is derived from an EMBL/GenBank/DDBJ whole genome shotgun (WGS) entry which is preliminary data.</text>
</comment>
<name>A0ABV8LIX2_9ACTN</name>